<comment type="subcellular location">
    <subcellularLocation>
        <location evidence="7">Cytoplasm</location>
    </subcellularLocation>
</comment>
<keyword evidence="1 7" id="KW-0028">Amino-acid biosynthesis</keyword>
<dbReference type="InterPro" id="IPR000623">
    <property type="entry name" value="Shikimate_kinase/TSH1"/>
</dbReference>
<comment type="cofactor">
    <cofactor evidence="7">
        <name>Mg(2+)</name>
        <dbReference type="ChEBI" id="CHEBI:18420"/>
    </cofactor>
    <text evidence="7">Binds 1 Mg(2+) ion per subunit.</text>
</comment>
<name>A0ABS8GUZ0_9FLAO</name>
<feature type="binding site" evidence="7">
    <location>
        <position position="79"/>
    </location>
    <ligand>
        <name>substrate</name>
    </ligand>
</feature>
<dbReference type="EMBL" id="JAJGMW010000019">
    <property type="protein sequence ID" value="MCC4213830.1"/>
    <property type="molecule type" value="Genomic_DNA"/>
</dbReference>
<keyword evidence="3 7" id="KW-0547">Nucleotide-binding</keyword>
<feature type="binding site" evidence="7">
    <location>
        <position position="14"/>
    </location>
    <ligand>
        <name>Mg(2+)</name>
        <dbReference type="ChEBI" id="CHEBI:18420"/>
    </ligand>
</feature>
<keyword evidence="4 7" id="KW-0418">Kinase</keyword>
<dbReference type="PANTHER" id="PTHR21087:SF16">
    <property type="entry name" value="SHIKIMATE KINASE 1, CHLOROPLASTIC"/>
    <property type="match status" value="1"/>
</dbReference>
<dbReference type="PRINTS" id="PR01100">
    <property type="entry name" value="SHIKIMTKNASE"/>
</dbReference>
<dbReference type="SUPFAM" id="SSF52540">
    <property type="entry name" value="P-loop containing nucleoside triphosphate hydrolases"/>
    <property type="match status" value="1"/>
</dbReference>
<feature type="binding site" evidence="7">
    <location>
        <position position="56"/>
    </location>
    <ligand>
        <name>substrate</name>
    </ligand>
</feature>
<keyword evidence="7" id="KW-0479">Metal-binding</keyword>
<dbReference type="InterPro" id="IPR031322">
    <property type="entry name" value="Shikimate/glucono_kinase"/>
</dbReference>
<dbReference type="GO" id="GO:0016301">
    <property type="term" value="F:kinase activity"/>
    <property type="evidence" value="ECO:0007669"/>
    <property type="project" value="UniProtKB-KW"/>
</dbReference>
<keyword evidence="5 7" id="KW-0067">ATP-binding</keyword>
<feature type="binding site" evidence="7">
    <location>
        <position position="142"/>
    </location>
    <ligand>
        <name>substrate</name>
    </ligand>
</feature>
<sequence length="172" mass="19858">MRIYLIGYMGSGKSTLGRAFAQKQKLNFIDFDAYLEKREQQSIASIFNEKGEIYFRKQEAKYLKELLQGREDAVVSLGGGTPCYGDAMERIKAAKGTSVYINVPVTELSNRLWKERDHRPVLKHQDTPEKLEEFVRKHLFERSFYYNQADVILRTQGQTLEESLAALEKALL</sequence>
<keyword evidence="7" id="KW-0963">Cytoplasm</keyword>
<feature type="binding site" evidence="7">
    <location>
        <position position="32"/>
    </location>
    <ligand>
        <name>substrate</name>
    </ligand>
</feature>
<evidence type="ECO:0000256" key="2">
    <source>
        <dbReference type="ARBA" id="ARBA00022679"/>
    </source>
</evidence>
<evidence type="ECO:0000313" key="8">
    <source>
        <dbReference type="EMBL" id="MCC4213830.1"/>
    </source>
</evidence>
<comment type="subunit">
    <text evidence="7">Monomer.</text>
</comment>
<keyword evidence="9" id="KW-1185">Reference proteome</keyword>
<comment type="caution">
    <text evidence="8">The sequence shown here is derived from an EMBL/GenBank/DDBJ whole genome shotgun (WGS) entry which is preliminary data.</text>
</comment>
<keyword evidence="2 7" id="KW-0808">Transferase</keyword>
<evidence type="ECO:0000256" key="4">
    <source>
        <dbReference type="ARBA" id="ARBA00022777"/>
    </source>
</evidence>
<dbReference type="Proteomes" id="UP001197770">
    <property type="component" value="Unassembled WGS sequence"/>
</dbReference>
<evidence type="ECO:0000256" key="1">
    <source>
        <dbReference type="ARBA" id="ARBA00022605"/>
    </source>
</evidence>
<gene>
    <name evidence="7" type="primary">aroK</name>
    <name evidence="8" type="ORF">LLW17_13940</name>
</gene>
<comment type="catalytic activity">
    <reaction evidence="7">
        <text>shikimate + ATP = 3-phosphoshikimate + ADP + H(+)</text>
        <dbReference type="Rhea" id="RHEA:13121"/>
        <dbReference type="ChEBI" id="CHEBI:15378"/>
        <dbReference type="ChEBI" id="CHEBI:30616"/>
        <dbReference type="ChEBI" id="CHEBI:36208"/>
        <dbReference type="ChEBI" id="CHEBI:145989"/>
        <dbReference type="ChEBI" id="CHEBI:456216"/>
        <dbReference type="EC" id="2.7.1.71"/>
    </reaction>
</comment>
<dbReference type="PANTHER" id="PTHR21087">
    <property type="entry name" value="SHIKIMATE KINASE"/>
    <property type="match status" value="1"/>
</dbReference>
<dbReference type="Pfam" id="PF01202">
    <property type="entry name" value="SKI"/>
    <property type="match status" value="1"/>
</dbReference>
<organism evidence="8 9">
    <name type="scientific">Leeuwenhoekiella parthenopeia</name>
    <dbReference type="NCBI Taxonomy" id="2890320"/>
    <lineage>
        <taxon>Bacteria</taxon>
        <taxon>Pseudomonadati</taxon>
        <taxon>Bacteroidota</taxon>
        <taxon>Flavobacteriia</taxon>
        <taxon>Flavobacteriales</taxon>
        <taxon>Flavobacteriaceae</taxon>
        <taxon>Leeuwenhoekiella</taxon>
    </lineage>
</organism>
<comment type="similarity">
    <text evidence="7">Belongs to the shikimate kinase family.</text>
</comment>
<evidence type="ECO:0000256" key="6">
    <source>
        <dbReference type="ARBA" id="ARBA00023141"/>
    </source>
</evidence>
<evidence type="ECO:0000256" key="7">
    <source>
        <dbReference type="HAMAP-Rule" id="MF_00109"/>
    </source>
</evidence>
<evidence type="ECO:0000256" key="3">
    <source>
        <dbReference type="ARBA" id="ARBA00022741"/>
    </source>
</evidence>
<reference evidence="8 9" key="1">
    <citation type="submission" date="2021-11" db="EMBL/GenBank/DDBJ databases">
        <title>Seasonal and diel survey of microbial diversity of the Tyrrhenian coast.</title>
        <authorList>
            <person name="Gattoni G."/>
            <person name="Corral P."/>
        </authorList>
    </citation>
    <scope>NUCLEOTIDE SEQUENCE [LARGE SCALE GENOMIC DNA]</scope>
    <source>
        <strain evidence="8 9">Mr9</strain>
    </source>
</reference>
<dbReference type="EC" id="2.7.1.71" evidence="7"/>
<dbReference type="RefSeq" id="WP_228230901.1">
    <property type="nucleotide sequence ID" value="NZ_JAJGMW010000019.1"/>
</dbReference>
<dbReference type="Gene3D" id="3.40.50.300">
    <property type="entry name" value="P-loop containing nucleotide triphosphate hydrolases"/>
    <property type="match status" value="1"/>
</dbReference>
<feature type="binding site" evidence="7">
    <location>
        <position position="119"/>
    </location>
    <ligand>
        <name>ATP</name>
        <dbReference type="ChEBI" id="CHEBI:30616"/>
    </ligand>
</feature>
<comment type="function">
    <text evidence="7">Catalyzes the specific phosphorylation of the 3-hydroxyl group of shikimic acid using ATP as a cosubstrate.</text>
</comment>
<accession>A0ABS8GUZ0</accession>
<dbReference type="CDD" id="cd00464">
    <property type="entry name" value="SK"/>
    <property type="match status" value="1"/>
</dbReference>
<evidence type="ECO:0000313" key="9">
    <source>
        <dbReference type="Proteomes" id="UP001197770"/>
    </source>
</evidence>
<dbReference type="InterPro" id="IPR027417">
    <property type="entry name" value="P-loop_NTPase"/>
</dbReference>
<feature type="binding site" evidence="7">
    <location>
        <begin position="10"/>
        <end position="15"/>
    </location>
    <ligand>
        <name>ATP</name>
        <dbReference type="ChEBI" id="CHEBI:30616"/>
    </ligand>
</feature>
<protein>
    <recommendedName>
        <fullName evidence="7">Shikimate kinase</fullName>
        <shortName evidence="7">SK</shortName>
        <ecNumber evidence="7">2.7.1.71</ecNumber>
    </recommendedName>
</protein>
<comment type="pathway">
    <text evidence="7">Metabolic intermediate biosynthesis; chorismate biosynthesis; chorismate from D-erythrose 4-phosphate and phosphoenolpyruvate: step 5/7.</text>
</comment>
<evidence type="ECO:0000256" key="5">
    <source>
        <dbReference type="ARBA" id="ARBA00022840"/>
    </source>
</evidence>
<feature type="binding site" evidence="7">
    <location>
        <position position="158"/>
    </location>
    <ligand>
        <name>ATP</name>
        <dbReference type="ChEBI" id="CHEBI:30616"/>
    </ligand>
</feature>
<dbReference type="HAMAP" id="MF_00109">
    <property type="entry name" value="Shikimate_kinase"/>
    <property type="match status" value="1"/>
</dbReference>
<keyword evidence="7" id="KW-0460">Magnesium</keyword>
<keyword evidence="6 7" id="KW-0057">Aromatic amino acid biosynthesis</keyword>
<proteinExistence type="inferred from homology"/>